<gene>
    <name evidence="2" type="ORF">E8M01_28195</name>
</gene>
<proteinExistence type="predicted"/>
<name>A0A4D7BAQ5_9HYPH</name>
<accession>A0A4D7BAQ5</accession>
<dbReference type="RefSeq" id="WP_136963190.1">
    <property type="nucleotide sequence ID" value="NZ_CP039690.1"/>
</dbReference>
<dbReference type="AlphaFoldDB" id="A0A4D7BAQ5"/>
<evidence type="ECO:0000313" key="2">
    <source>
        <dbReference type="EMBL" id="QCI67763.1"/>
    </source>
</evidence>
<protein>
    <submittedName>
        <fullName evidence="2">Uncharacterized protein</fullName>
    </submittedName>
</protein>
<dbReference type="EMBL" id="CP039690">
    <property type="protein sequence ID" value="QCI67763.1"/>
    <property type="molecule type" value="Genomic_DNA"/>
</dbReference>
<dbReference type="KEGG" id="pstg:E8M01_28195"/>
<organism evidence="2 3">
    <name type="scientific">Phreatobacter stygius</name>
    <dbReference type="NCBI Taxonomy" id="1940610"/>
    <lineage>
        <taxon>Bacteria</taxon>
        <taxon>Pseudomonadati</taxon>
        <taxon>Pseudomonadota</taxon>
        <taxon>Alphaproteobacteria</taxon>
        <taxon>Hyphomicrobiales</taxon>
        <taxon>Phreatobacteraceae</taxon>
        <taxon>Phreatobacter</taxon>
    </lineage>
</organism>
<reference evidence="2 3" key="1">
    <citation type="submission" date="2019-04" db="EMBL/GenBank/DDBJ databases">
        <title>Phreatobacter aquaticus sp. nov.</title>
        <authorList>
            <person name="Choi A."/>
        </authorList>
    </citation>
    <scope>NUCLEOTIDE SEQUENCE [LARGE SCALE GENOMIC DNA]</scope>
    <source>
        <strain evidence="2 3">KCTC 52518</strain>
    </source>
</reference>
<evidence type="ECO:0000256" key="1">
    <source>
        <dbReference type="SAM" id="MobiDB-lite"/>
    </source>
</evidence>
<evidence type="ECO:0000313" key="3">
    <source>
        <dbReference type="Proteomes" id="UP000298781"/>
    </source>
</evidence>
<dbReference type="Proteomes" id="UP000298781">
    <property type="component" value="Chromosome"/>
</dbReference>
<keyword evidence="3" id="KW-1185">Reference proteome</keyword>
<dbReference type="OrthoDB" id="9953925at2"/>
<feature type="region of interest" description="Disordered" evidence="1">
    <location>
        <begin position="93"/>
        <end position="120"/>
    </location>
</feature>
<sequence>MTRDEPWMRPYVLSITGLFLEEGFGRLAEALGRLDPAAAEATLARFEEMIGAEIANIGAQEDIPPAVLVGLRRNVQNRMATVVAKARQRLAAAGEAASNSMTPAGGQGNGPGSSQASARDRLFVHTVSMP</sequence>